<sequence length="257" mass="30055">MLLRKNKKLFKATHNKRPLRRIGFYERYIKRIFDIVCSILAISVFWWLYAIIAILVRARLGSPILFTQYRPGKIDPKTGREKIFKMYKFRTMTDKRDNSGELLPDDFRITKFGAWLRSTSLDELPEVISILNGDMSVIGPRPQLIKDMVFMSNEQRMRHTAKPGLSGLAQIMGRNAISWDKKLKYDLHYLSHISFRNDLFILIKTVLKAFISKEGITEEGKVTATDYGDYLLLNNRISKTEYDKRQKKAERILEGVK</sequence>
<evidence type="ECO:0000256" key="1">
    <source>
        <dbReference type="ARBA" id="ARBA00006464"/>
    </source>
</evidence>
<dbReference type="Pfam" id="PF02397">
    <property type="entry name" value="Bac_transf"/>
    <property type="match status" value="1"/>
</dbReference>
<evidence type="ECO:0000313" key="4">
    <source>
        <dbReference type="EMBL" id="RRJ16221.1"/>
    </source>
</evidence>
<comment type="similarity">
    <text evidence="1">Belongs to the bacterial sugar transferase family.</text>
</comment>
<gene>
    <name evidence="4" type="ORF">EHW90_04235</name>
</gene>
<evidence type="ECO:0000313" key="5">
    <source>
        <dbReference type="Proteomes" id="UP000276982"/>
    </source>
</evidence>
<feature type="domain" description="Bacterial sugar transferase" evidence="3">
    <location>
        <begin position="30"/>
        <end position="209"/>
    </location>
</feature>
<dbReference type="PANTHER" id="PTHR30576:SF8">
    <property type="entry name" value="UNDECAPRENYL-PHOSPHATE GALACTOSE PHOSPHOTRANSFERASE"/>
    <property type="match status" value="1"/>
</dbReference>
<keyword evidence="2" id="KW-1133">Transmembrane helix</keyword>
<name>A0A3P3Q4T3_9FIRM</name>
<keyword evidence="2" id="KW-0472">Membrane</keyword>
<dbReference type="EMBL" id="RRCM01000001">
    <property type="protein sequence ID" value="RRJ16221.1"/>
    <property type="molecule type" value="Genomic_DNA"/>
</dbReference>
<feature type="transmembrane region" description="Helical" evidence="2">
    <location>
        <begin position="32"/>
        <end position="56"/>
    </location>
</feature>
<dbReference type="InterPro" id="IPR003362">
    <property type="entry name" value="Bact_transf"/>
</dbReference>
<dbReference type="PANTHER" id="PTHR30576">
    <property type="entry name" value="COLANIC BIOSYNTHESIS UDP-GLUCOSE LIPID CARRIER TRANSFERASE"/>
    <property type="match status" value="1"/>
</dbReference>
<reference evidence="4 5" key="1">
    <citation type="submission" date="2018-11" db="EMBL/GenBank/DDBJ databases">
        <title>Genome sequencing of Lachnoanaerobaculum orale DSM 24553T.</title>
        <authorList>
            <person name="Kook J.-K."/>
            <person name="Park S.-N."/>
            <person name="Lim Y.K."/>
        </authorList>
    </citation>
    <scope>NUCLEOTIDE SEQUENCE [LARGE SCALE GENOMIC DNA]</scope>
    <source>
        <strain evidence="4 5">DSM 24553</strain>
    </source>
</reference>
<dbReference type="GO" id="GO:0016780">
    <property type="term" value="F:phosphotransferase activity, for other substituted phosphate groups"/>
    <property type="evidence" value="ECO:0007669"/>
    <property type="project" value="TreeGrafter"/>
</dbReference>
<organism evidence="4 5">
    <name type="scientific">Lachnoanaerobaculum orale</name>
    <dbReference type="NCBI Taxonomy" id="979627"/>
    <lineage>
        <taxon>Bacteria</taxon>
        <taxon>Bacillati</taxon>
        <taxon>Bacillota</taxon>
        <taxon>Clostridia</taxon>
        <taxon>Lachnospirales</taxon>
        <taxon>Lachnospiraceae</taxon>
        <taxon>Lachnoanaerobaculum</taxon>
    </lineage>
</organism>
<keyword evidence="2" id="KW-0812">Transmembrane</keyword>
<accession>A0A3P3Q4T3</accession>
<dbReference type="Proteomes" id="UP000276982">
    <property type="component" value="Unassembled WGS sequence"/>
</dbReference>
<keyword evidence="4" id="KW-0808">Transferase</keyword>
<proteinExistence type="inferred from homology"/>
<evidence type="ECO:0000256" key="2">
    <source>
        <dbReference type="SAM" id="Phobius"/>
    </source>
</evidence>
<protein>
    <submittedName>
        <fullName evidence="4">Sugar transferase</fullName>
    </submittedName>
</protein>
<dbReference type="AlphaFoldDB" id="A0A3P3Q4T3"/>
<comment type="caution">
    <text evidence="4">The sequence shown here is derived from an EMBL/GenBank/DDBJ whole genome shotgun (WGS) entry which is preliminary data.</text>
</comment>
<evidence type="ECO:0000259" key="3">
    <source>
        <dbReference type="Pfam" id="PF02397"/>
    </source>
</evidence>
<keyword evidence="5" id="KW-1185">Reference proteome</keyword>